<keyword evidence="1 6" id="KW-0489">Methyltransferase</keyword>
<evidence type="ECO:0000256" key="5">
    <source>
        <dbReference type="SAM" id="MobiDB-lite"/>
    </source>
</evidence>
<evidence type="ECO:0000256" key="1">
    <source>
        <dbReference type="ARBA" id="ARBA00022603"/>
    </source>
</evidence>
<evidence type="ECO:0000256" key="3">
    <source>
        <dbReference type="ARBA" id="ARBA00022691"/>
    </source>
</evidence>
<organism evidence="6 7">
    <name type="scientific">Penicillium frequentans</name>
    <dbReference type="NCBI Taxonomy" id="3151616"/>
    <lineage>
        <taxon>Eukaryota</taxon>
        <taxon>Fungi</taxon>
        <taxon>Dikarya</taxon>
        <taxon>Ascomycota</taxon>
        <taxon>Pezizomycotina</taxon>
        <taxon>Eurotiomycetes</taxon>
        <taxon>Eurotiomycetidae</taxon>
        <taxon>Eurotiales</taxon>
        <taxon>Aspergillaceae</taxon>
        <taxon>Penicillium</taxon>
    </lineage>
</organism>
<feature type="region of interest" description="Disordered" evidence="5">
    <location>
        <begin position="1"/>
        <end position="22"/>
    </location>
</feature>
<keyword evidence="2" id="KW-0808">Transferase</keyword>
<dbReference type="EMBL" id="JAQIZZ010000008">
    <property type="protein sequence ID" value="KAJ5525177.1"/>
    <property type="molecule type" value="Genomic_DNA"/>
</dbReference>
<dbReference type="SUPFAM" id="SSF53335">
    <property type="entry name" value="S-adenosyl-L-methionine-dependent methyltransferases"/>
    <property type="match status" value="1"/>
</dbReference>
<dbReference type="Pfam" id="PF01596">
    <property type="entry name" value="Methyltransf_3"/>
    <property type="match status" value="1"/>
</dbReference>
<proteinExistence type="inferred from homology"/>
<evidence type="ECO:0000313" key="6">
    <source>
        <dbReference type="EMBL" id="KAJ5525177.1"/>
    </source>
</evidence>
<dbReference type="InterPro" id="IPR002935">
    <property type="entry name" value="SAM_O-MeTrfase"/>
</dbReference>
<protein>
    <submittedName>
        <fullName evidence="6">S-adenosyl-L-methionine-dependent methyltransferase</fullName>
    </submittedName>
</protein>
<dbReference type="Proteomes" id="UP001220324">
    <property type="component" value="Unassembled WGS sequence"/>
</dbReference>
<dbReference type="AlphaFoldDB" id="A0AAD6CKE5"/>
<keyword evidence="7" id="KW-1185">Reference proteome</keyword>
<dbReference type="InterPro" id="IPR050362">
    <property type="entry name" value="Cation-dep_OMT"/>
</dbReference>
<gene>
    <name evidence="6" type="ORF">N7494_011827</name>
</gene>
<evidence type="ECO:0000313" key="7">
    <source>
        <dbReference type="Proteomes" id="UP001220324"/>
    </source>
</evidence>
<comment type="similarity">
    <text evidence="4">Belongs to the class I-like SAM-binding methyltransferase superfamily. Cation-dependent O-methyltransferase family.</text>
</comment>
<dbReference type="GO" id="GO:0008757">
    <property type="term" value="F:S-adenosylmethionine-dependent methyltransferase activity"/>
    <property type="evidence" value="ECO:0007669"/>
    <property type="project" value="TreeGrafter"/>
</dbReference>
<evidence type="ECO:0000256" key="2">
    <source>
        <dbReference type="ARBA" id="ARBA00022679"/>
    </source>
</evidence>
<dbReference type="Gene3D" id="3.40.50.150">
    <property type="entry name" value="Vaccinia Virus protein VP39"/>
    <property type="match status" value="1"/>
</dbReference>
<keyword evidence="3" id="KW-0949">S-adenosyl-L-methionine</keyword>
<dbReference type="PANTHER" id="PTHR10509:SF14">
    <property type="entry name" value="CAFFEOYL-COA O-METHYLTRANSFERASE 3-RELATED"/>
    <property type="match status" value="1"/>
</dbReference>
<dbReference type="InterPro" id="IPR029063">
    <property type="entry name" value="SAM-dependent_MTases_sf"/>
</dbReference>
<dbReference type="CDD" id="cd02440">
    <property type="entry name" value="AdoMet_MTases"/>
    <property type="match status" value="1"/>
</dbReference>
<dbReference type="GO" id="GO:0008171">
    <property type="term" value="F:O-methyltransferase activity"/>
    <property type="evidence" value="ECO:0007669"/>
    <property type="project" value="InterPro"/>
</dbReference>
<dbReference type="PROSITE" id="PS51682">
    <property type="entry name" value="SAM_OMT_I"/>
    <property type="match status" value="1"/>
</dbReference>
<name>A0AAD6CKE5_9EURO</name>
<sequence>MAHPSQPAYTSTHDVYDALPSGKDPRPSAVDTYFKTHLHSADYHNTLETIHRDSLVAGLPDIACSAPQAKFLMLQARMCNAKRILEVGTLGGYSAAWFAMTSPQTKVTTIELDPHYAAVARQNLEKAGLSERVEILQGMGTTVLQGIREEVDRGEREKFDFAFIDANKQDNLAYFKAAMDVTRERAVIIVDNVVRDGKVASAEEAKRDDRVKRTRELIEGIGELEGVEATAIQTVGEKNYDGFLIALKN</sequence>
<dbReference type="PANTHER" id="PTHR10509">
    <property type="entry name" value="O-METHYLTRANSFERASE-RELATED"/>
    <property type="match status" value="1"/>
</dbReference>
<accession>A0AAD6CKE5</accession>
<comment type="caution">
    <text evidence="6">The sequence shown here is derived from an EMBL/GenBank/DDBJ whole genome shotgun (WGS) entry which is preliminary data.</text>
</comment>
<reference evidence="6 7" key="1">
    <citation type="journal article" date="2023" name="IMA Fungus">
        <title>Comparative genomic study of the Penicillium genus elucidates a diverse pangenome and 15 lateral gene transfer events.</title>
        <authorList>
            <person name="Petersen C."/>
            <person name="Sorensen T."/>
            <person name="Nielsen M.R."/>
            <person name="Sondergaard T.E."/>
            <person name="Sorensen J.L."/>
            <person name="Fitzpatrick D.A."/>
            <person name="Frisvad J.C."/>
            <person name="Nielsen K.L."/>
        </authorList>
    </citation>
    <scope>NUCLEOTIDE SEQUENCE [LARGE SCALE GENOMIC DNA]</scope>
    <source>
        <strain evidence="6 7">IBT 35679</strain>
    </source>
</reference>
<dbReference type="GO" id="GO:0032259">
    <property type="term" value="P:methylation"/>
    <property type="evidence" value="ECO:0007669"/>
    <property type="project" value="UniProtKB-KW"/>
</dbReference>
<evidence type="ECO:0000256" key="4">
    <source>
        <dbReference type="ARBA" id="ARBA00023453"/>
    </source>
</evidence>